<evidence type="ECO:0000313" key="2">
    <source>
        <dbReference type="Proteomes" id="UP000015688"/>
    </source>
</evidence>
<dbReference type="Proteomes" id="UP000015688">
    <property type="component" value="Unassembled WGS sequence"/>
</dbReference>
<dbReference type="PATRIC" id="fig|1233171.3.peg.3460"/>
<protein>
    <submittedName>
        <fullName evidence="1">Bacterial regulatory, Fis family protein</fullName>
    </submittedName>
</protein>
<sequence length="60" mass="7186">MEDNLYEELKKSGLKMEYVAHKLDINRRTLYGKLKEDGKYKLKESEKEVIRELLKRVNDG</sequence>
<dbReference type="RefSeq" id="WP_021434558.1">
    <property type="nucleotide sequence ID" value="NZ_AVNC01000023.1"/>
</dbReference>
<dbReference type="EMBL" id="AVNC01000023">
    <property type="protein sequence ID" value="EQK39803.1"/>
    <property type="molecule type" value="Genomic_DNA"/>
</dbReference>
<evidence type="ECO:0000313" key="1">
    <source>
        <dbReference type="EMBL" id="EQK39803.1"/>
    </source>
</evidence>
<comment type="caution">
    <text evidence="1">The sequence shown here is derived from an EMBL/GenBank/DDBJ whole genome shotgun (WGS) entry which is preliminary data.</text>
</comment>
<gene>
    <name evidence="1" type="ORF">C672_3593</name>
</gene>
<proteinExistence type="predicted"/>
<organism evidence="1 2">
    <name type="scientific">Paraclostridium bifermentans ATCC 638 = DSM 14991</name>
    <dbReference type="NCBI Taxonomy" id="1233171"/>
    <lineage>
        <taxon>Bacteria</taxon>
        <taxon>Bacillati</taxon>
        <taxon>Bacillota</taxon>
        <taxon>Clostridia</taxon>
        <taxon>Peptostreptococcales</taxon>
        <taxon>Peptostreptococcaceae</taxon>
        <taxon>Paraclostridium</taxon>
    </lineage>
</organism>
<reference evidence="1 2" key="1">
    <citation type="submission" date="2013-06" db="EMBL/GenBank/DDBJ databases">
        <authorList>
            <person name="Walk S."/>
            <person name="Aronoff D."/>
            <person name="Young V.Y."/>
            <person name="Marsh J."/>
            <person name="Harrison L."/>
            <person name="Daugherty S.C."/>
            <person name="Shefchek K.A."/>
            <person name="Hine E.E."/>
            <person name="Tallon L.J."/>
            <person name="Sadzewicz L.K."/>
            <person name="Rasko D.A."/>
        </authorList>
    </citation>
    <scope>NUCLEOTIDE SEQUENCE [LARGE SCALE GENOMIC DNA]</scope>
    <source>
        <strain evidence="1 2">ATCC 638</strain>
    </source>
</reference>
<accession>T4VE77</accession>
<name>T4VE77_PARBF</name>
<dbReference type="AlphaFoldDB" id="T4VE77"/>